<evidence type="ECO:0000259" key="1">
    <source>
        <dbReference type="Pfam" id="PF13452"/>
    </source>
</evidence>
<reference evidence="2 3" key="1">
    <citation type="journal article" date="2010" name="Int. J. Syst. Evol. Microbiol.">
        <title>Bacillus horneckiae sp. nov., isolated from a spacecraft-assembly clean room.</title>
        <authorList>
            <person name="Vaishampayan P."/>
            <person name="Probst A."/>
            <person name="Krishnamurthi S."/>
            <person name="Ghosh S."/>
            <person name="Osman S."/>
            <person name="McDowall A."/>
            <person name="Ruckmani A."/>
            <person name="Mayilraj S."/>
            <person name="Venkateswaran K."/>
        </authorList>
    </citation>
    <scope>NUCLEOTIDE SEQUENCE [LARGE SCALE GENOMIC DNA]</scope>
    <source>
        <strain evidence="3">1PO1SC</strain>
    </source>
</reference>
<sequence length="150" mass="16428">MSNVKDLIGLELEPYSMAVEKGKIKELALALGDDNPIYYDLEAAKKEGYDGIPIPPTFLQVIDLWGGLGSAEKVEKLKFNLVRVLHGQQAYEYLGDIVAGDVLSVTSKVVAAETKSGSTGVMEFVSLENQYQNQRGELVAITRSTLVHRL</sequence>
<protein>
    <submittedName>
        <fullName evidence="2">MaoC family dehydratase</fullName>
    </submittedName>
</protein>
<organism evidence="2 3">
    <name type="scientific">Cytobacillus horneckiae</name>
    <dbReference type="NCBI Taxonomy" id="549687"/>
    <lineage>
        <taxon>Bacteria</taxon>
        <taxon>Bacillati</taxon>
        <taxon>Bacillota</taxon>
        <taxon>Bacilli</taxon>
        <taxon>Bacillales</taxon>
        <taxon>Bacillaceae</taxon>
        <taxon>Cytobacillus</taxon>
    </lineage>
</organism>
<evidence type="ECO:0000313" key="3">
    <source>
        <dbReference type="Proteomes" id="UP000233343"/>
    </source>
</evidence>
<dbReference type="Pfam" id="PF13452">
    <property type="entry name" value="FAS1_DH_region"/>
    <property type="match status" value="1"/>
</dbReference>
<dbReference type="Proteomes" id="UP000233343">
    <property type="component" value="Unassembled WGS sequence"/>
</dbReference>
<proteinExistence type="predicted"/>
<dbReference type="RefSeq" id="WP_066199976.1">
    <property type="nucleotide sequence ID" value="NZ_JAFDQP010000002.1"/>
</dbReference>
<accession>A0A2N0ZKZ7</accession>
<feature type="domain" description="FAS1-like dehydratase" evidence="1">
    <location>
        <begin position="7"/>
        <end position="141"/>
    </location>
</feature>
<keyword evidence="3" id="KW-1185">Reference proteome</keyword>
<dbReference type="InterPro" id="IPR039569">
    <property type="entry name" value="FAS1-like_DH_region"/>
</dbReference>
<dbReference type="EMBL" id="PISD01000008">
    <property type="protein sequence ID" value="PKG30168.1"/>
    <property type="molecule type" value="Genomic_DNA"/>
</dbReference>
<gene>
    <name evidence="2" type="ORF">CWS20_04015</name>
</gene>
<dbReference type="InterPro" id="IPR016709">
    <property type="entry name" value="HadA-like"/>
</dbReference>
<dbReference type="CDD" id="cd03441">
    <property type="entry name" value="R_hydratase_like"/>
    <property type="match status" value="1"/>
</dbReference>
<dbReference type="PIRSF" id="PIRSF018072">
    <property type="entry name" value="UCP018072"/>
    <property type="match status" value="1"/>
</dbReference>
<dbReference type="AlphaFoldDB" id="A0A2N0ZKZ7"/>
<comment type="caution">
    <text evidence="2">The sequence shown here is derived from an EMBL/GenBank/DDBJ whole genome shotgun (WGS) entry which is preliminary data.</text>
</comment>
<dbReference type="Gene3D" id="3.10.129.10">
    <property type="entry name" value="Hotdog Thioesterase"/>
    <property type="match status" value="1"/>
</dbReference>
<dbReference type="SUPFAM" id="SSF54637">
    <property type="entry name" value="Thioesterase/thiol ester dehydrase-isomerase"/>
    <property type="match status" value="1"/>
</dbReference>
<dbReference type="InterPro" id="IPR029069">
    <property type="entry name" value="HotDog_dom_sf"/>
</dbReference>
<evidence type="ECO:0000313" key="2">
    <source>
        <dbReference type="EMBL" id="PKG30168.1"/>
    </source>
</evidence>
<name>A0A2N0ZKZ7_9BACI</name>